<organism evidence="16 17">
    <name type="scientific">Holothuria leucospilota</name>
    <name type="common">Black long sea cucumber</name>
    <name type="synonym">Mertensiothuria leucospilota</name>
    <dbReference type="NCBI Taxonomy" id="206669"/>
    <lineage>
        <taxon>Eukaryota</taxon>
        <taxon>Metazoa</taxon>
        <taxon>Echinodermata</taxon>
        <taxon>Eleutherozoa</taxon>
        <taxon>Echinozoa</taxon>
        <taxon>Holothuroidea</taxon>
        <taxon>Aspidochirotacea</taxon>
        <taxon>Aspidochirotida</taxon>
        <taxon>Holothuriidae</taxon>
        <taxon>Holothuria</taxon>
    </lineage>
</organism>
<keyword evidence="13" id="KW-0206">Cytoskeleton</keyword>
<keyword evidence="6" id="KW-1003">Cell membrane</keyword>
<dbReference type="PANTHER" id="PTHR46180">
    <property type="entry name" value="VINCULIN"/>
    <property type="match status" value="1"/>
</dbReference>
<gene>
    <name evidence="16" type="ORF">HOLleu_02484</name>
</gene>
<evidence type="ECO:0000256" key="15">
    <source>
        <dbReference type="SAM" id="MobiDB-lite"/>
    </source>
</evidence>
<evidence type="ECO:0000256" key="1">
    <source>
        <dbReference type="ARBA" id="ARBA00004245"/>
    </source>
</evidence>
<keyword evidence="10" id="KW-0965">Cell junction</keyword>
<keyword evidence="7" id="KW-0963">Cytoplasm</keyword>
<evidence type="ECO:0000256" key="2">
    <source>
        <dbReference type="ARBA" id="ARBA00004413"/>
    </source>
</evidence>
<proteinExistence type="inferred from homology"/>
<name>A0A9Q1HH27_HOLLE</name>
<feature type="compositionally biased region" description="Low complexity" evidence="15">
    <location>
        <begin position="870"/>
        <end position="882"/>
    </location>
</feature>
<feature type="compositionally biased region" description="Low complexity" evidence="15">
    <location>
        <begin position="1171"/>
        <end position="1182"/>
    </location>
</feature>
<dbReference type="Gene3D" id="1.20.120.230">
    <property type="entry name" value="Alpha-catenin/vinculin-like"/>
    <property type="match status" value="4"/>
</dbReference>
<evidence type="ECO:0000256" key="9">
    <source>
        <dbReference type="ARBA" id="ARBA00022889"/>
    </source>
</evidence>
<feature type="compositionally biased region" description="Pro residues" evidence="15">
    <location>
        <begin position="1298"/>
        <end position="1314"/>
    </location>
</feature>
<keyword evidence="9" id="KW-0130">Cell adhesion</keyword>
<feature type="compositionally biased region" description="Polar residues" evidence="15">
    <location>
        <begin position="988"/>
        <end position="1002"/>
    </location>
</feature>
<dbReference type="GO" id="GO:0007155">
    <property type="term" value="P:cell adhesion"/>
    <property type="evidence" value="ECO:0007669"/>
    <property type="project" value="UniProtKB-KW"/>
</dbReference>
<dbReference type="GO" id="GO:0005912">
    <property type="term" value="C:adherens junction"/>
    <property type="evidence" value="ECO:0007669"/>
    <property type="project" value="UniProtKB-SubCell"/>
</dbReference>
<evidence type="ECO:0000313" key="17">
    <source>
        <dbReference type="Proteomes" id="UP001152320"/>
    </source>
</evidence>
<feature type="compositionally biased region" description="Polar residues" evidence="15">
    <location>
        <begin position="1240"/>
        <end position="1254"/>
    </location>
</feature>
<feature type="compositionally biased region" description="Basic and acidic residues" evidence="15">
    <location>
        <begin position="1109"/>
        <end position="1122"/>
    </location>
</feature>
<dbReference type="OrthoDB" id="29742at2759"/>
<dbReference type="SUPFAM" id="SSF47220">
    <property type="entry name" value="alpha-catenin/vinculin-like"/>
    <property type="match status" value="6"/>
</dbReference>
<dbReference type="GO" id="GO:0005198">
    <property type="term" value="F:structural molecule activity"/>
    <property type="evidence" value="ECO:0007669"/>
    <property type="project" value="InterPro"/>
</dbReference>
<evidence type="ECO:0000256" key="4">
    <source>
        <dbReference type="ARBA" id="ARBA00008376"/>
    </source>
</evidence>
<dbReference type="Pfam" id="PF01044">
    <property type="entry name" value="Vinculin"/>
    <property type="match status" value="2"/>
</dbReference>
<dbReference type="InterPro" id="IPR017997">
    <property type="entry name" value="Vinculin"/>
</dbReference>
<feature type="compositionally biased region" description="Polar residues" evidence="15">
    <location>
        <begin position="1208"/>
        <end position="1217"/>
    </location>
</feature>
<comment type="subcellular location">
    <subcellularLocation>
        <location evidence="3">Cell junction</location>
        <location evidence="3">Adherens junction</location>
    </subcellularLocation>
    <subcellularLocation>
        <location evidence="2">Cell membrane</location>
        <topology evidence="2">Peripheral membrane protein</topology>
        <orientation evidence="2">Cytoplasmic side</orientation>
    </subcellularLocation>
    <subcellularLocation>
        <location evidence="1">Cytoplasm</location>
        <location evidence="1">Cytoskeleton</location>
    </subcellularLocation>
</comment>
<evidence type="ECO:0000256" key="10">
    <source>
        <dbReference type="ARBA" id="ARBA00022949"/>
    </source>
</evidence>
<evidence type="ECO:0000256" key="14">
    <source>
        <dbReference type="SAM" id="Coils"/>
    </source>
</evidence>
<reference evidence="16" key="1">
    <citation type="submission" date="2021-10" db="EMBL/GenBank/DDBJ databases">
        <title>Tropical sea cucumber genome reveals ecological adaptation and Cuvierian tubules defense mechanism.</title>
        <authorList>
            <person name="Chen T."/>
        </authorList>
    </citation>
    <scope>NUCLEOTIDE SEQUENCE</scope>
    <source>
        <strain evidence="16">Nanhai2018</strain>
        <tissue evidence="16">Muscle</tissue>
    </source>
</reference>
<comment type="similarity">
    <text evidence="4">Belongs to the vinculin/alpha-catenin family.</text>
</comment>
<dbReference type="PROSITE" id="PS00664">
    <property type="entry name" value="VINCULIN_2"/>
    <property type="match status" value="2"/>
</dbReference>
<dbReference type="InterPro" id="IPR000633">
    <property type="entry name" value="Vinculin_CS"/>
</dbReference>
<dbReference type="GO" id="GO:0005886">
    <property type="term" value="C:plasma membrane"/>
    <property type="evidence" value="ECO:0007669"/>
    <property type="project" value="UniProtKB-SubCell"/>
</dbReference>
<feature type="region of interest" description="Disordered" evidence="15">
    <location>
        <begin position="755"/>
        <end position="882"/>
    </location>
</feature>
<dbReference type="GO" id="GO:0015629">
    <property type="term" value="C:actin cytoskeleton"/>
    <property type="evidence" value="ECO:0007669"/>
    <property type="project" value="InterPro"/>
</dbReference>
<accession>A0A9Q1HH27</accession>
<dbReference type="EMBL" id="JAIZAY010000001">
    <property type="protein sequence ID" value="KAJ8049647.1"/>
    <property type="molecule type" value="Genomic_DNA"/>
</dbReference>
<dbReference type="InterPro" id="IPR006077">
    <property type="entry name" value="Vinculin/catenin"/>
</dbReference>
<sequence length="1499" mass="162281">MPSFHTKTIGQILEPVAQQVSELVILHEASEDGSAMPDLSQQIAVVNAAVQNLVRVGKETTASSKDQILKQDMPPAFTRVEEASNGLVEASVMLRDDPYSVPARKKLIEGARGILSGTAQLLLVFDQAEVRKILKHCQSVLDYITVAEVIEVMQDLVTFVKNLTPGLTAMAQMVSNRIQELTFQIHRELLQKHLDSAKNAVPLLMSSIKITVTTINAGGKGLQEAQENRNYVISKMSYDIREIMRVLQLTTYDEDEWAMDDITVIKKAQDNIASQMTQAKDWLRDPNAAPGGIGEGALRQILANARKIADRVNEPHASRISQAVDELTQMTDRLADLRAKGQGNTPEALQLSSAISAKLSQLQSLVNDATQDAIRNGTGKPANTLTGKMEQAQAWLANPLVNDKGVGRKAIEGLVLEGRKVAQTMTGPEKKELEQLCNEVESLYKQLDDLVKKGKGNTPEAQAIKQQLAKKLQELQSKIEKALAMQVVDSFMDTLGPLKQLEKAAKAPPDEPNREQTYESKATIFLKHGGQMVDTARAVADTGSCPDKKIVGELKATANEVAELTPQIVFAGKIVLHHPGNAAATENFDKLSEQYQNKVEKLTSAVDAATDAVEFIKASEESIKKDSEAVSTAISQRNQHNIVLNGGNIARKAKRIVVVANKEADNSEDPEFVNSVKDATKKLDQSTSDTVRAAKGISLNPADPGAQNNWFKSNGELLIDIERVKRPLIVIIPIEQQSPAPVDLPVRATNQANLQSAPPQRSLYTANAPQYQPPGTVQASPYAPKREGASAAPAQGDDFLRPQYVGSASRPSEQVPSVPPPPPAFGRASPKMTSVAQPCPDPVHVASASNPLHASEEPVVMSQTPAVAHTAPTPQQFDPTPQQLCPTPQQPVTLVPPSPLTATSSFTSPQLASETQQIPQHTHGTFQPSMIPDLAMTSESALPYDPTKVTLGTAQYQTPSSQPQHVAFSSGPALTSDPSVTFDPTKVTLGTAQYQAPSSQPQHVAFSSGPALTSDPSVTFDPTKVSQGRAQYNPPLSQPQHATISSSPAVTFDQSTPSNTASVPQGEVQHLPHDQYQLQHAAYISDPSVSSDPSSVSYEDMTQQNPAHADQHDMKYSYDHPSQHAPDQYRSSIHVSLHPLTSEDSLHAPQKSLPPHAYPSSQPTPIHGHTSPSSYQPASPSSKKPDYYQGASLYGPGSQSAAPAGISPRTTSQASQRPPQQQPLTVDTGVPYSPVVRSPYDQQQYAPFSSNRSPGRSPRQLQDDVSKVRHIVQVNAEPPLPPPPDISTLSISNEESAPPRPPLPEGQMPPPRPPPPEEEEEVHFPKPQTDEPIMKAAYDLHQEAQKWSSKGNDLIAAAKKMALLMAEMSKYVRGEGGSRKGLIDCAKAIAKASSEVTRLATEIARQCTDKRIRMNLMQVCERIPTIATQLKIISTVKATLLGEPGSEDEEEATEVLIGNAQNLMQAVKETVRSAEAASIKIRTDAGVKLRWVRKSPWYT</sequence>
<evidence type="ECO:0000256" key="3">
    <source>
        <dbReference type="ARBA" id="ARBA00004536"/>
    </source>
</evidence>
<dbReference type="GO" id="GO:0051015">
    <property type="term" value="F:actin filament binding"/>
    <property type="evidence" value="ECO:0007669"/>
    <property type="project" value="InterPro"/>
</dbReference>
<comment type="caution">
    <text evidence="16">The sequence shown here is derived from an EMBL/GenBank/DDBJ whole genome shotgun (WGS) entry which is preliminary data.</text>
</comment>
<feature type="compositionally biased region" description="Low complexity" evidence="15">
    <location>
        <begin position="1086"/>
        <end position="1097"/>
    </location>
</feature>
<dbReference type="Proteomes" id="UP001152320">
    <property type="component" value="Chromosome 1"/>
</dbReference>
<evidence type="ECO:0000256" key="5">
    <source>
        <dbReference type="ARBA" id="ARBA00014125"/>
    </source>
</evidence>
<keyword evidence="17" id="KW-1185">Reference proteome</keyword>
<feature type="compositionally biased region" description="Polar residues" evidence="15">
    <location>
        <begin position="1024"/>
        <end position="1063"/>
    </location>
</feature>
<protein>
    <recommendedName>
        <fullName evidence="5">Vinculin</fullName>
    </recommendedName>
</protein>
<evidence type="ECO:0000256" key="11">
    <source>
        <dbReference type="ARBA" id="ARBA00023136"/>
    </source>
</evidence>
<evidence type="ECO:0000313" key="16">
    <source>
        <dbReference type="EMBL" id="KAJ8049647.1"/>
    </source>
</evidence>
<feature type="region of interest" description="Disordered" evidence="15">
    <location>
        <begin position="956"/>
        <end position="1066"/>
    </location>
</feature>
<feature type="coiled-coil region" evidence="14">
    <location>
        <begin position="581"/>
        <end position="612"/>
    </location>
</feature>
<dbReference type="FunFam" id="1.20.120.230:FF:000010">
    <property type="entry name" value="Vinculin a"/>
    <property type="match status" value="1"/>
</dbReference>
<evidence type="ECO:0000256" key="8">
    <source>
        <dbReference type="ARBA" id="ARBA00022737"/>
    </source>
</evidence>
<feature type="region of interest" description="Disordered" evidence="15">
    <location>
        <begin position="1145"/>
        <end position="1325"/>
    </location>
</feature>
<keyword evidence="12" id="KW-0009">Actin-binding</keyword>
<dbReference type="PRINTS" id="PR00806">
    <property type="entry name" value="VINCULIN"/>
</dbReference>
<evidence type="ECO:0000256" key="6">
    <source>
        <dbReference type="ARBA" id="ARBA00022475"/>
    </source>
</evidence>
<feature type="compositionally biased region" description="Polar residues" evidence="15">
    <location>
        <begin position="755"/>
        <end position="779"/>
    </location>
</feature>
<evidence type="ECO:0000256" key="13">
    <source>
        <dbReference type="ARBA" id="ARBA00023212"/>
    </source>
</evidence>
<dbReference type="InterPro" id="IPR036723">
    <property type="entry name" value="Alpha-catenin/vinculin-like_sf"/>
</dbReference>
<dbReference type="Gene3D" id="1.20.120.810">
    <property type="entry name" value="Vinculin, Vh2 four-helix bundle"/>
    <property type="match status" value="2"/>
</dbReference>
<evidence type="ECO:0000256" key="12">
    <source>
        <dbReference type="ARBA" id="ARBA00023203"/>
    </source>
</evidence>
<feature type="coiled-coil region" evidence="14">
    <location>
        <begin position="430"/>
        <end position="485"/>
    </location>
</feature>
<keyword evidence="14" id="KW-0175">Coiled coil</keyword>
<feature type="region of interest" description="Disordered" evidence="15">
    <location>
        <begin position="1086"/>
        <end position="1127"/>
    </location>
</feature>
<keyword evidence="8" id="KW-0677">Repeat</keyword>
<keyword evidence="11" id="KW-0472">Membrane</keyword>
<evidence type="ECO:0000256" key="7">
    <source>
        <dbReference type="ARBA" id="ARBA00022490"/>
    </source>
</evidence>